<reference evidence="1 2" key="1">
    <citation type="submission" date="2014-04" db="EMBL/GenBank/DDBJ databases">
        <authorList>
            <consortium name="DOE Joint Genome Institute"/>
            <person name="Kuo A."/>
            <person name="Ruytinx J."/>
            <person name="Rineau F."/>
            <person name="Colpaert J."/>
            <person name="Kohler A."/>
            <person name="Nagy L.G."/>
            <person name="Floudas D."/>
            <person name="Copeland A."/>
            <person name="Barry K.W."/>
            <person name="Cichocki N."/>
            <person name="Veneault-Fourrey C."/>
            <person name="LaButti K."/>
            <person name="Lindquist E.A."/>
            <person name="Lipzen A."/>
            <person name="Lundell T."/>
            <person name="Morin E."/>
            <person name="Murat C."/>
            <person name="Sun H."/>
            <person name="Tunlid A."/>
            <person name="Henrissat B."/>
            <person name="Grigoriev I.V."/>
            <person name="Hibbett D.S."/>
            <person name="Martin F."/>
            <person name="Nordberg H.P."/>
            <person name="Cantor M.N."/>
            <person name="Hua S.X."/>
        </authorList>
    </citation>
    <scope>NUCLEOTIDE SEQUENCE [LARGE SCALE GENOMIC DNA]</scope>
    <source>
        <strain evidence="1 2">UH-Slu-Lm8-n1</strain>
    </source>
</reference>
<name>A0A0D0A4R1_9AGAM</name>
<dbReference type="InParanoid" id="A0A0D0A4R1"/>
<dbReference type="Proteomes" id="UP000054485">
    <property type="component" value="Unassembled WGS sequence"/>
</dbReference>
<dbReference type="AlphaFoldDB" id="A0A0D0A4R1"/>
<evidence type="ECO:0000313" key="1">
    <source>
        <dbReference type="EMBL" id="KIK36616.1"/>
    </source>
</evidence>
<sequence>MCTYLCVSDITEPQTRVCHIYHGKCQTFASLFLPYSGCQSEDRWRYRSRVEPVGTVKDAAEGRRKLRRPEEFERQTNLTLTHRSNYDWPVFQRYS</sequence>
<protein>
    <submittedName>
        <fullName evidence="1">Uncharacterized protein</fullName>
    </submittedName>
</protein>
<evidence type="ECO:0000313" key="2">
    <source>
        <dbReference type="Proteomes" id="UP000054485"/>
    </source>
</evidence>
<accession>A0A0D0A4R1</accession>
<dbReference type="EMBL" id="KN835513">
    <property type="protein sequence ID" value="KIK36616.1"/>
    <property type="molecule type" value="Genomic_DNA"/>
</dbReference>
<gene>
    <name evidence="1" type="ORF">CY34DRAFT_504368</name>
</gene>
<proteinExistence type="predicted"/>
<dbReference type="HOGENOM" id="CLU_2374198_0_0_1"/>
<reference evidence="2" key="2">
    <citation type="submission" date="2015-01" db="EMBL/GenBank/DDBJ databases">
        <title>Evolutionary Origins and Diversification of the Mycorrhizal Mutualists.</title>
        <authorList>
            <consortium name="DOE Joint Genome Institute"/>
            <consortium name="Mycorrhizal Genomics Consortium"/>
            <person name="Kohler A."/>
            <person name="Kuo A."/>
            <person name="Nagy L.G."/>
            <person name="Floudas D."/>
            <person name="Copeland A."/>
            <person name="Barry K.W."/>
            <person name="Cichocki N."/>
            <person name="Veneault-Fourrey C."/>
            <person name="LaButti K."/>
            <person name="Lindquist E.A."/>
            <person name="Lipzen A."/>
            <person name="Lundell T."/>
            <person name="Morin E."/>
            <person name="Murat C."/>
            <person name="Riley R."/>
            <person name="Ohm R."/>
            <person name="Sun H."/>
            <person name="Tunlid A."/>
            <person name="Henrissat B."/>
            <person name="Grigoriev I.V."/>
            <person name="Hibbett D.S."/>
            <person name="Martin F."/>
        </authorList>
    </citation>
    <scope>NUCLEOTIDE SEQUENCE [LARGE SCALE GENOMIC DNA]</scope>
    <source>
        <strain evidence="2">UH-Slu-Lm8-n1</strain>
    </source>
</reference>
<organism evidence="1 2">
    <name type="scientific">Suillus luteus UH-Slu-Lm8-n1</name>
    <dbReference type="NCBI Taxonomy" id="930992"/>
    <lineage>
        <taxon>Eukaryota</taxon>
        <taxon>Fungi</taxon>
        <taxon>Dikarya</taxon>
        <taxon>Basidiomycota</taxon>
        <taxon>Agaricomycotina</taxon>
        <taxon>Agaricomycetes</taxon>
        <taxon>Agaricomycetidae</taxon>
        <taxon>Boletales</taxon>
        <taxon>Suillineae</taxon>
        <taxon>Suillaceae</taxon>
        <taxon>Suillus</taxon>
    </lineage>
</organism>
<keyword evidence="2" id="KW-1185">Reference proteome</keyword>